<name>A0A2D3VRK9_9PEZI</name>
<reference evidence="8 9" key="1">
    <citation type="submission" date="2016-03" db="EMBL/GenBank/DDBJ databases">
        <authorList>
            <person name="Ploux O."/>
        </authorList>
    </citation>
    <scope>NUCLEOTIDE SEQUENCE [LARGE SCALE GENOMIC DNA]</scope>
    <source>
        <strain evidence="8 9">URUG2</strain>
    </source>
</reference>
<feature type="compositionally biased region" description="Low complexity" evidence="6">
    <location>
        <begin position="221"/>
        <end position="232"/>
    </location>
</feature>
<dbReference type="GO" id="GO:0061630">
    <property type="term" value="F:ubiquitin protein ligase activity"/>
    <property type="evidence" value="ECO:0007669"/>
    <property type="project" value="InterPro"/>
</dbReference>
<feature type="coiled-coil region" evidence="5">
    <location>
        <begin position="130"/>
        <end position="164"/>
    </location>
</feature>
<keyword evidence="9" id="KW-1185">Reference proteome</keyword>
<dbReference type="InterPro" id="IPR001841">
    <property type="entry name" value="Znf_RING"/>
</dbReference>
<keyword evidence="2 4" id="KW-0863">Zinc-finger</keyword>
<feature type="region of interest" description="Disordered" evidence="6">
    <location>
        <begin position="337"/>
        <end position="359"/>
    </location>
</feature>
<evidence type="ECO:0000256" key="6">
    <source>
        <dbReference type="SAM" id="MobiDB-lite"/>
    </source>
</evidence>
<dbReference type="GO" id="GO:0008270">
    <property type="term" value="F:zinc ion binding"/>
    <property type="evidence" value="ECO:0007669"/>
    <property type="project" value="UniProtKB-KW"/>
</dbReference>
<dbReference type="GO" id="GO:0007131">
    <property type="term" value="P:reciprocal meiotic recombination"/>
    <property type="evidence" value="ECO:0007669"/>
    <property type="project" value="InterPro"/>
</dbReference>
<accession>A0A2D3VRK9</accession>
<dbReference type="GeneID" id="35605795"/>
<dbReference type="OrthoDB" id="441210at2759"/>
<evidence type="ECO:0000256" key="3">
    <source>
        <dbReference type="ARBA" id="ARBA00022833"/>
    </source>
</evidence>
<dbReference type="RefSeq" id="XP_023631751.1">
    <property type="nucleotide sequence ID" value="XM_023775983.1"/>
</dbReference>
<feature type="compositionally biased region" description="Polar residues" evidence="6">
    <location>
        <begin position="245"/>
        <end position="264"/>
    </location>
</feature>
<keyword evidence="5" id="KW-0175">Coiled coil</keyword>
<dbReference type="STRING" id="112498.A0A2D3VRK9"/>
<dbReference type="AlphaFoldDB" id="A0A2D3VRK9"/>
<gene>
    <name evidence="8" type="ORF">RCC_10756</name>
</gene>
<dbReference type="InterPro" id="IPR017907">
    <property type="entry name" value="Znf_RING_CS"/>
</dbReference>
<dbReference type="GO" id="GO:0000795">
    <property type="term" value="C:synaptonemal complex"/>
    <property type="evidence" value="ECO:0007669"/>
    <property type="project" value="InterPro"/>
</dbReference>
<dbReference type="InterPro" id="IPR042448">
    <property type="entry name" value="CCNB1IP1"/>
</dbReference>
<dbReference type="Gene3D" id="3.30.40.10">
    <property type="entry name" value="Zinc/RING finger domain, C3HC4 (zinc finger)"/>
    <property type="match status" value="1"/>
</dbReference>
<feature type="compositionally biased region" description="Polar residues" evidence="6">
    <location>
        <begin position="271"/>
        <end position="285"/>
    </location>
</feature>
<dbReference type="PROSITE" id="PS50089">
    <property type="entry name" value="ZF_RING_2"/>
    <property type="match status" value="1"/>
</dbReference>
<evidence type="ECO:0000256" key="2">
    <source>
        <dbReference type="ARBA" id="ARBA00022771"/>
    </source>
</evidence>
<dbReference type="EMBL" id="FJUY01000024">
    <property type="protein sequence ID" value="CZT25028.1"/>
    <property type="molecule type" value="Genomic_DNA"/>
</dbReference>
<evidence type="ECO:0000256" key="4">
    <source>
        <dbReference type="PROSITE-ProRule" id="PRU00175"/>
    </source>
</evidence>
<sequence>MDTSLHCNDLSCRSVCPGQAVVTTCSHIFCLPCAQRLGLSEPKDGQRQCPACATHLDNLDDAVVTSLNPTEDYKTSILSGFSPAVIMECASRGLSFWSYQMAQEITYQAYLARSLTEKYSGLSTHLDNTVREANSENQKLNHKIDTLSADVAHLIETNQRLNDEVRKKTKLATHHHTMYNKLKEQQISLDIGAAAGQDADNVLQGAAQRPQIHRPADVPPRRGNSHGSSGSGEQHRRMTLPYAPGNSQAYRNQSSHAGVETSQGFLHATPNRGNRQHLPNPTYGQYATGVTEGFGGRNDMLRQGTPLLNTYGHANPTGYRPAANAGNNFGLSSNVKVGRQQQTAPQRRMAGGYSTLNIR</sequence>
<feature type="region of interest" description="Disordered" evidence="6">
    <location>
        <begin position="208"/>
        <end position="298"/>
    </location>
</feature>
<organism evidence="8 9">
    <name type="scientific">Ramularia collo-cygni</name>
    <dbReference type="NCBI Taxonomy" id="112498"/>
    <lineage>
        <taxon>Eukaryota</taxon>
        <taxon>Fungi</taxon>
        <taxon>Dikarya</taxon>
        <taxon>Ascomycota</taxon>
        <taxon>Pezizomycotina</taxon>
        <taxon>Dothideomycetes</taxon>
        <taxon>Dothideomycetidae</taxon>
        <taxon>Mycosphaerellales</taxon>
        <taxon>Mycosphaerellaceae</taxon>
        <taxon>Ramularia</taxon>
    </lineage>
</organism>
<evidence type="ECO:0000259" key="7">
    <source>
        <dbReference type="PROSITE" id="PS50089"/>
    </source>
</evidence>
<dbReference type="PROSITE" id="PS00518">
    <property type="entry name" value="ZF_RING_1"/>
    <property type="match status" value="1"/>
</dbReference>
<proteinExistence type="predicted"/>
<dbReference type="Proteomes" id="UP000225277">
    <property type="component" value="Unassembled WGS sequence"/>
</dbReference>
<dbReference type="InterPro" id="IPR013083">
    <property type="entry name" value="Znf_RING/FYVE/PHD"/>
</dbReference>
<protein>
    <recommendedName>
        <fullName evidence="7">RING-type domain-containing protein</fullName>
    </recommendedName>
</protein>
<dbReference type="SUPFAM" id="SSF57850">
    <property type="entry name" value="RING/U-box"/>
    <property type="match status" value="1"/>
</dbReference>
<evidence type="ECO:0000256" key="1">
    <source>
        <dbReference type="ARBA" id="ARBA00022723"/>
    </source>
</evidence>
<evidence type="ECO:0000313" key="8">
    <source>
        <dbReference type="EMBL" id="CZT25028.1"/>
    </source>
</evidence>
<dbReference type="PANTHER" id="PTHR14305:SF0">
    <property type="entry name" value="E3 UBIQUITIN-PROTEIN LIGASE CCNB1IP1"/>
    <property type="match status" value="1"/>
</dbReference>
<feature type="domain" description="RING-type" evidence="7">
    <location>
        <begin position="12"/>
        <end position="52"/>
    </location>
</feature>
<dbReference type="PANTHER" id="PTHR14305">
    <property type="entry name" value="E3 UBIQUITIN-PROTEIN LIGASE CCNB1IP1"/>
    <property type="match status" value="1"/>
</dbReference>
<evidence type="ECO:0000256" key="5">
    <source>
        <dbReference type="SAM" id="Coils"/>
    </source>
</evidence>
<keyword evidence="3" id="KW-0862">Zinc</keyword>
<keyword evidence="1" id="KW-0479">Metal-binding</keyword>
<evidence type="ECO:0000313" key="9">
    <source>
        <dbReference type="Proteomes" id="UP000225277"/>
    </source>
</evidence>